<accession>A0A816MED1</accession>
<feature type="domain" description="F-box" evidence="1">
    <location>
        <begin position="4"/>
        <end position="54"/>
    </location>
</feature>
<reference evidence="2" key="1">
    <citation type="submission" date="2021-02" db="EMBL/GenBank/DDBJ databases">
        <authorList>
            <person name="Nowell W R."/>
        </authorList>
    </citation>
    <scope>NUCLEOTIDE SEQUENCE</scope>
</reference>
<organism evidence="2 3">
    <name type="scientific">Rotaria magnacalcarata</name>
    <dbReference type="NCBI Taxonomy" id="392030"/>
    <lineage>
        <taxon>Eukaryota</taxon>
        <taxon>Metazoa</taxon>
        <taxon>Spiralia</taxon>
        <taxon>Gnathifera</taxon>
        <taxon>Rotifera</taxon>
        <taxon>Eurotatoria</taxon>
        <taxon>Bdelloidea</taxon>
        <taxon>Philodinida</taxon>
        <taxon>Philodinidae</taxon>
        <taxon>Rotaria</taxon>
    </lineage>
</organism>
<protein>
    <recommendedName>
        <fullName evidence="1">F-box domain-containing protein</fullName>
    </recommendedName>
</protein>
<comment type="caution">
    <text evidence="2">The sequence shown here is derived from an EMBL/GenBank/DDBJ whole genome shotgun (WGS) entry which is preliminary data.</text>
</comment>
<dbReference type="AlphaFoldDB" id="A0A816MED1"/>
<dbReference type="InterPro" id="IPR001810">
    <property type="entry name" value="F-box_dom"/>
</dbReference>
<dbReference type="EMBL" id="CAJNRF010001094">
    <property type="protein sequence ID" value="CAF1993744.1"/>
    <property type="molecule type" value="Genomic_DNA"/>
</dbReference>
<name>A0A816MED1_9BILA</name>
<dbReference type="PROSITE" id="PS50181">
    <property type="entry name" value="FBOX"/>
    <property type="match status" value="1"/>
</dbReference>
<evidence type="ECO:0000259" key="1">
    <source>
        <dbReference type="PROSITE" id="PS50181"/>
    </source>
</evidence>
<gene>
    <name evidence="2" type="ORF">WKI299_LOCUS4401</name>
</gene>
<proteinExistence type="predicted"/>
<dbReference type="Proteomes" id="UP000663856">
    <property type="component" value="Unassembled WGS sequence"/>
</dbReference>
<sequence length="176" mass="20904">MSIKMKVELLPNEIFIECFQYLYASDIMYSFDQLNYRFNKLIRNISLHLILRGFEESLCNIYKTMSIKSLMIDYRDLNDISQLLICTSMLKYLKVQHLFDSDITNGEWSFTNKNKFNSKQFIINHSVAKFKVLELLLHYMINLEMFSISAPSQIEMVDANRWQHLIEASPPRLHAF</sequence>
<evidence type="ECO:0000313" key="3">
    <source>
        <dbReference type="Proteomes" id="UP000663856"/>
    </source>
</evidence>
<evidence type="ECO:0000313" key="2">
    <source>
        <dbReference type="EMBL" id="CAF1993744.1"/>
    </source>
</evidence>